<evidence type="ECO:0000313" key="2">
    <source>
        <dbReference type="EMBL" id="KAF2835073.1"/>
    </source>
</evidence>
<dbReference type="AlphaFoldDB" id="A0A9P4S2H7"/>
<gene>
    <name evidence="2" type="ORF">M501DRAFT_999630</name>
</gene>
<protein>
    <submittedName>
        <fullName evidence="2">Uncharacterized protein</fullName>
    </submittedName>
</protein>
<proteinExistence type="predicted"/>
<sequence length="160" mass="18592">MTRVREYVETYAEGLEDYSPLAPGENFLVEEDAVPTETRETVVRNEVVQAPIFREVPWECNNDDNWEEGSWADGDWNAQIRQYDQILAAQVMKQEANERTIEETGTKVLEKERGDKREKKRGSTSVEKKEEEKQDVVKPFGKRCWDGIKKIVRPNENGNL</sequence>
<dbReference type="EMBL" id="MU006112">
    <property type="protein sequence ID" value="KAF2835073.1"/>
    <property type="molecule type" value="Genomic_DNA"/>
</dbReference>
<feature type="compositionally biased region" description="Basic and acidic residues" evidence="1">
    <location>
        <begin position="126"/>
        <end position="136"/>
    </location>
</feature>
<accession>A0A9P4S2H7</accession>
<feature type="compositionally biased region" description="Basic and acidic residues" evidence="1">
    <location>
        <begin position="95"/>
        <end position="117"/>
    </location>
</feature>
<name>A0A9P4S2H7_9PEZI</name>
<evidence type="ECO:0000256" key="1">
    <source>
        <dbReference type="SAM" id="MobiDB-lite"/>
    </source>
</evidence>
<reference evidence="2" key="1">
    <citation type="journal article" date="2020" name="Stud. Mycol.">
        <title>101 Dothideomycetes genomes: a test case for predicting lifestyles and emergence of pathogens.</title>
        <authorList>
            <person name="Haridas S."/>
            <person name="Albert R."/>
            <person name="Binder M."/>
            <person name="Bloem J."/>
            <person name="Labutti K."/>
            <person name="Salamov A."/>
            <person name="Andreopoulos B."/>
            <person name="Baker S."/>
            <person name="Barry K."/>
            <person name="Bills G."/>
            <person name="Bluhm B."/>
            <person name="Cannon C."/>
            <person name="Castanera R."/>
            <person name="Culley D."/>
            <person name="Daum C."/>
            <person name="Ezra D."/>
            <person name="Gonzalez J."/>
            <person name="Henrissat B."/>
            <person name="Kuo A."/>
            <person name="Liang C."/>
            <person name="Lipzen A."/>
            <person name="Lutzoni F."/>
            <person name="Magnuson J."/>
            <person name="Mondo S."/>
            <person name="Nolan M."/>
            <person name="Ohm R."/>
            <person name="Pangilinan J."/>
            <person name="Park H.-J."/>
            <person name="Ramirez L."/>
            <person name="Alfaro M."/>
            <person name="Sun H."/>
            <person name="Tritt A."/>
            <person name="Yoshinaga Y."/>
            <person name="Zwiers L.-H."/>
            <person name="Turgeon B."/>
            <person name="Goodwin S."/>
            <person name="Spatafora J."/>
            <person name="Crous P."/>
            <person name="Grigoriev I."/>
        </authorList>
    </citation>
    <scope>NUCLEOTIDE SEQUENCE</scope>
    <source>
        <strain evidence="2">CBS 101060</strain>
    </source>
</reference>
<dbReference type="Proteomes" id="UP000799429">
    <property type="component" value="Unassembled WGS sequence"/>
</dbReference>
<keyword evidence="3" id="KW-1185">Reference proteome</keyword>
<organism evidence="2 3">
    <name type="scientific">Patellaria atrata CBS 101060</name>
    <dbReference type="NCBI Taxonomy" id="1346257"/>
    <lineage>
        <taxon>Eukaryota</taxon>
        <taxon>Fungi</taxon>
        <taxon>Dikarya</taxon>
        <taxon>Ascomycota</taxon>
        <taxon>Pezizomycotina</taxon>
        <taxon>Dothideomycetes</taxon>
        <taxon>Dothideomycetes incertae sedis</taxon>
        <taxon>Patellariales</taxon>
        <taxon>Patellariaceae</taxon>
        <taxon>Patellaria</taxon>
    </lineage>
</organism>
<comment type="caution">
    <text evidence="2">The sequence shown here is derived from an EMBL/GenBank/DDBJ whole genome shotgun (WGS) entry which is preliminary data.</text>
</comment>
<feature type="region of interest" description="Disordered" evidence="1">
    <location>
        <begin position="95"/>
        <end position="136"/>
    </location>
</feature>
<evidence type="ECO:0000313" key="3">
    <source>
        <dbReference type="Proteomes" id="UP000799429"/>
    </source>
</evidence>